<gene>
    <name evidence="4" type="ORF">BOX15_Mlig004324g1</name>
</gene>
<dbReference type="SMART" id="SM00248">
    <property type="entry name" value="ANK"/>
    <property type="match status" value="17"/>
</dbReference>
<sequence length="1233" mass="135423">MQASGSGSDLPADRKIILAIAQGDKAFVENLLTRGMTADKLLISASGVPFSPLQAACITGQETVTELLIASKADVNYQDQDGRTPVYLASMQGHHQVVDLLVEARANVNLVTNSGTSALYIAAQANHYKAVKSLISAKADVNHAIKNGATPLYIASQKGHHRVVELLLKQDVNVDCQINEGATPLYSAVQNGHLKVARLLLQAQADVNLQANTGATPLSIASYFDRREIMTLLIKAQAEVDLQLSTGESPLYLASQNGHRQTMQLLIGAMADVNLGTTMGETPIYAASFNPGLETVSQLIQAGADVNCHTKSGESPLFVASLRGHRQIVDCLIKANADVNFRNRKGDSPLYIASQNGHNDIVKLLIKSKAEVNQQTCLGASPMYIACQNGHQRVVASLIKAQADVDAPRASGESPLLIASCNGHHQVIDLLIKAQADINQQDNLGGSPLYIASQKGFHQVVAALLKAQADVDIQQINGGSPIYIASQLGRHAVFSLLLKAQASVNLQTDTGLSPLFIASQNGYHELVDSLIDAQADVNVKDSEGCTPIYIASQNGHYGVVLSLVRAHADVEARTVTGETPLLIASVNGHHRVAALLEQTIQTQYESPFLESETEKAKHQLTHQDRAALSESESMPSELELSLLLQSTLTKAGFVKARAALQAAVADALQGILRSRRDSFPGIYIVGSYSEGWGNSLTKADGRTDAESDIDVMKLFQGRLYHIRGSCQCCDRKEKELVDCKDGHIRIGGFATNPAKASSGTPLRPAVDEVDACRVCCYPPIAPLLTHRISSSNISPSVLNTLQGELSKSPCHVVHAAPPRQAGKQLRVSTTFLEKLLLRGLSTLQGQLFVTLKYLVKKVICRKDGYNFEGLKAYHAKTITFRMLEETPAEEWRPQNFVSLIRRSLQMLLDSIGQNCTVDNVDGRIMEHFFLCNAGLYLKGLGPSHSGAMTQTIQSATNVLRDVIEKLPQILLKFQRTLRPVNESGVFYFHPFQILPELRLQSIQTENPELEYHEIYDVVGWSLLQLSQQRISESPDSRQTLMQMIDRLPDCARTAREALRAMICLKFDDRDGAQKVLSACRRHNVSRGITWSAENLAIEATEEDVWQHLLSVDSAWKFCFRFDQRPELPFLPKVIAEYFPFDVDSYTQNAVFYVNFDALLQSLRLLLTPDDVSVRHWFQEVSWSESADIQELAVCAAFCDDSNLVQIFVEKLQRQPVLNRLQQELRIKLFGVGI</sequence>
<feature type="repeat" description="ANK" evidence="3">
    <location>
        <begin position="147"/>
        <end position="179"/>
    </location>
</feature>
<evidence type="ECO:0000313" key="4">
    <source>
        <dbReference type="EMBL" id="PAA61490.1"/>
    </source>
</evidence>
<name>A0A267EIZ7_9PLAT</name>
<evidence type="ECO:0000256" key="3">
    <source>
        <dbReference type="PROSITE-ProRule" id="PRU00023"/>
    </source>
</evidence>
<proteinExistence type="predicted"/>
<comment type="caution">
    <text evidence="4">The sequence shown here is derived from an EMBL/GenBank/DDBJ whole genome shotgun (WGS) entry which is preliminary data.</text>
</comment>
<dbReference type="STRING" id="282301.A0A267EIZ7"/>
<accession>A0A267EIZ7</accession>
<evidence type="ECO:0000256" key="1">
    <source>
        <dbReference type="ARBA" id="ARBA00022737"/>
    </source>
</evidence>
<dbReference type="AlphaFoldDB" id="A0A267EIZ7"/>
<feature type="repeat" description="ANK" evidence="3">
    <location>
        <begin position="543"/>
        <end position="575"/>
    </location>
</feature>
<feature type="repeat" description="ANK" evidence="3">
    <location>
        <begin position="477"/>
        <end position="509"/>
    </location>
</feature>
<protein>
    <submittedName>
        <fullName evidence="4">Uncharacterized protein</fullName>
    </submittedName>
</protein>
<feature type="repeat" description="ANK" evidence="3">
    <location>
        <begin position="279"/>
        <end position="311"/>
    </location>
</feature>
<dbReference type="Pfam" id="PF00023">
    <property type="entry name" value="Ank"/>
    <property type="match status" value="1"/>
</dbReference>
<feature type="repeat" description="ANK" evidence="3">
    <location>
        <begin position="114"/>
        <end position="146"/>
    </location>
</feature>
<dbReference type="InterPro" id="IPR002110">
    <property type="entry name" value="Ankyrin_rpt"/>
</dbReference>
<dbReference type="InterPro" id="IPR036770">
    <property type="entry name" value="Ankyrin_rpt-contain_sf"/>
</dbReference>
<dbReference type="Proteomes" id="UP000215902">
    <property type="component" value="Unassembled WGS sequence"/>
</dbReference>
<dbReference type="Pfam" id="PF13637">
    <property type="entry name" value="Ank_4"/>
    <property type="match status" value="1"/>
</dbReference>
<dbReference type="InterPro" id="IPR051165">
    <property type="entry name" value="Multifunctional_ANK_Repeat"/>
</dbReference>
<feature type="repeat" description="ANK" evidence="3">
    <location>
        <begin position="48"/>
        <end position="80"/>
    </location>
</feature>
<dbReference type="PROSITE" id="PS50088">
    <property type="entry name" value="ANK_REPEAT"/>
    <property type="match status" value="16"/>
</dbReference>
<feature type="repeat" description="ANK" evidence="3">
    <location>
        <begin position="378"/>
        <end position="410"/>
    </location>
</feature>
<dbReference type="Gene3D" id="1.25.40.20">
    <property type="entry name" value="Ankyrin repeat-containing domain"/>
    <property type="match status" value="4"/>
</dbReference>
<feature type="repeat" description="ANK" evidence="3">
    <location>
        <begin position="411"/>
        <end position="443"/>
    </location>
</feature>
<feature type="repeat" description="ANK" evidence="3">
    <location>
        <begin position="246"/>
        <end position="278"/>
    </location>
</feature>
<dbReference type="OrthoDB" id="20872at2759"/>
<evidence type="ECO:0000313" key="5">
    <source>
        <dbReference type="Proteomes" id="UP000215902"/>
    </source>
</evidence>
<dbReference type="SUPFAM" id="SSF48403">
    <property type="entry name" value="Ankyrin repeat"/>
    <property type="match status" value="2"/>
</dbReference>
<feature type="repeat" description="ANK" evidence="3">
    <location>
        <begin position="510"/>
        <end position="542"/>
    </location>
</feature>
<keyword evidence="5" id="KW-1185">Reference proteome</keyword>
<evidence type="ECO:0000256" key="2">
    <source>
        <dbReference type="ARBA" id="ARBA00023043"/>
    </source>
</evidence>
<dbReference type="PANTHER" id="PTHR24123">
    <property type="entry name" value="ANKYRIN REPEAT-CONTAINING"/>
    <property type="match status" value="1"/>
</dbReference>
<feature type="repeat" description="ANK" evidence="3">
    <location>
        <begin position="345"/>
        <end position="377"/>
    </location>
</feature>
<dbReference type="PROSITE" id="PS50297">
    <property type="entry name" value="ANK_REP_REGION"/>
    <property type="match status" value="14"/>
</dbReference>
<dbReference type="Gene3D" id="1.10.1410.40">
    <property type="match status" value="1"/>
</dbReference>
<feature type="repeat" description="ANK" evidence="3">
    <location>
        <begin position="444"/>
        <end position="476"/>
    </location>
</feature>
<dbReference type="Pfam" id="PF12796">
    <property type="entry name" value="Ank_2"/>
    <property type="match status" value="5"/>
</dbReference>
<feature type="repeat" description="ANK" evidence="3">
    <location>
        <begin position="213"/>
        <end position="245"/>
    </location>
</feature>
<keyword evidence="2 3" id="KW-0040">ANK repeat</keyword>
<dbReference type="PRINTS" id="PR01415">
    <property type="entry name" value="ANKYRIN"/>
</dbReference>
<dbReference type="PANTHER" id="PTHR24123:SF141">
    <property type="entry name" value="ANKYRIN 2, ISOFORM U"/>
    <property type="match status" value="1"/>
</dbReference>
<feature type="repeat" description="ANK" evidence="3">
    <location>
        <begin position="312"/>
        <end position="344"/>
    </location>
</feature>
<dbReference type="EMBL" id="NIVC01002028">
    <property type="protein sequence ID" value="PAA61490.1"/>
    <property type="molecule type" value="Genomic_DNA"/>
</dbReference>
<reference evidence="4 5" key="1">
    <citation type="submission" date="2017-06" db="EMBL/GenBank/DDBJ databases">
        <title>A platform for efficient transgenesis in Macrostomum lignano, a flatworm model organism for stem cell research.</title>
        <authorList>
            <person name="Berezikov E."/>
        </authorList>
    </citation>
    <scope>NUCLEOTIDE SEQUENCE [LARGE SCALE GENOMIC DNA]</scope>
    <source>
        <strain evidence="4">DV1</strain>
        <tissue evidence="4">Whole organism</tissue>
    </source>
</reference>
<feature type="repeat" description="ANK" evidence="3">
    <location>
        <begin position="81"/>
        <end position="113"/>
    </location>
</feature>
<feature type="repeat" description="ANK" evidence="3">
    <location>
        <begin position="180"/>
        <end position="212"/>
    </location>
</feature>
<organism evidence="4 5">
    <name type="scientific">Macrostomum lignano</name>
    <dbReference type="NCBI Taxonomy" id="282301"/>
    <lineage>
        <taxon>Eukaryota</taxon>
        <taxon>Metazoa</taxon>
        <taxon>Spiralia</taxon>
        <taxon>Lophotrochozoa</taxon>
        <taxon>Platyhelminthes</taxon>
        <taxon>Rhabditophora</taxon>
        <taxon>Macrostomorpha</taxon>
        <taxon>Macrostomida</taxon>
        <taxon>Macrostomidae</taxon>
        <taxon>Macrostomum</taxon>
    </lineage>
</organism>
<keyword evidence="1" id="KW-0677">Repeat</keyword>